<name>A0ABT8IVB3_9MICO</name>
<dbReference type="Proteomes" id="UP001174210">
    <property type="component" value="Unassembled WGS sequence"/>
</dbReference>
<dbReference type="PROSITE" id="PS01117">
    <property type="entry name" value="HTH_MARR_1"/>
    <property type="match status" value="1"/>
</dbReference>
<evidence type="ECO:0000256" key="1">
    <source>
        <dbReference type="ARBA" id="ARBA00023015"/>
    </source>
</evidence>
<sequence length="148" mass="16265">MDQVKDSLGTWAKRYYYANRLAVETLLRAHGVGATQWLVLRHLAAAGPTAQRDLGRVIGAERAALSGIVSTLVRKGFVEQLTSAVDQRRRELVLTPSGRELLDGLPDPFEEVRAVALAGIDHDEIDAAIRVLERAIAQVQAHDFSRGR</sequence>
<evidence type="ECO:0000256" key="3">
    <source>
        <dbReference type="ARBA" id="ARBA00023163"/>
    </source>
</evidence>
<proteinExistence type="predicted"/>
<dbReference type="PRINTS" id="PR00598">
    <property type="entry name" value="HTHMARR"/>
</dbReference>
<feature type="domain" description="HTH marR-type" evidence="4">
    <location>
        <begin position="1"/>
        <end position="137"/>
    </location>
</feature>
<evidence type="ECO:0000259" key="4">
    <source>
        <dbReference type="PROSITE" id="PS50995"/>
    </source>
</evidence>
<dbReference type="RefSeq" id="WP_301217069.1">
    <property type="nucleotide sequence ID" value="NZ_JAROCB010000002.1"/>
</dbReference>
<keyword evidence="3" id="KW-0804">Transcription</keyword>
<keyword evidence="2" id="KW-0238">DNA-binding</keyword>
<dbReference type="InterPro" id="IPR036388">
    <property type="entry name" value="WH-like_DNA-bd_sf"/>
</dbReference>
<comment type="caution">
    <text evidence="5">The sequence shown here is derived from an EMBL/GenBank/DDBJ whole genome shotgun (WGS) entry which is preliminary data.</text>
</comment>
<dbReference type="SMART" id="SM00347">
    <property type="entry name" value="HTH_MARR"/>
    <property type="match status" value="1"/>
</dbReference>
<dbReference type="SUPFAM" id="SSF46785">
    <property type="entry name" value="Winged helix' DNA-binding domain"/>
    <property type="match status" value="1"/>
</dbReference>
<protein>
    <submittedName>
        <fullName evidence="5">MarR family transcriptional regulator</fullName>
    </submittedName>
</protein>
<keyword evidence="6" id="KW-1185">Reference proteome</keyword>
<gene>
    <name evidence="5" type="ORF">P5G59_06245</name>
</gene>
<dbReference type="InterPro" id="IPR023187">
    <property type="entry name" value="Tscrpt_reg_MarR-type_CS"/>
</dbReference>
<evidence type="ECO:0000256" key="2">
    <source>
        <dbReference type="ARBA" id="ARBA00023125"/>
    </source>
</evidence>
<keyword evidence="1" id="KW-0805">Transcription regulation</keyword>
<reference evidence="5" key="1">
    <citation type="submission" date="2023-03" db="EMBL/GenBank/DDBJ databases">
        <title>MT1 and MT2 Draft Genomes of Novel Species.</title>
        <authorList>
            <person name="Venkateswaran K."/>
        </authorList>
    </citation>
    <scope>NUCLEOTIDE SEQUENCE</scope>
    <source>
        <strain evidence="5">F6_8S_P_1A</strain>
    </source>
</reference>
<dbReference type="InterPro" id="IPR000835">
    <property type="entry name" value="HTH_MarR-typ"/>
</dbReference>
<dbReference type="Pfam" id="PF12802">
    <property type="entry name" value="MarR_2"/>
    <property type="match status" value="1"/>
</dbReference>
<dbReference type="Gene3D" id="1.10.10.10">
    <property type="entry name" value="Winged helix-like DNA-binding domain superfamily/Winged helix DNA-binding domain"/>
    <property type="match status" value="1"/>
</dbReference>
<evidence type="ECO:0000313" key="6">
    <source>
        <dbReference type="Proteomes" id="UP001174210"/>
    </source>
</evidence>
<dbReference type="InterPro" id="IPR039422">
    <property type="entry name" value="MarR/SlyA-like"/>
</dbReference>
<accession>A0ABT8IVB3</accession>
<dbReference type="PANTHER" id="PTHR33164:SF43">
    <property type="entry name" value="HTH-TYPE TRANSCRIPTIONAL REPRESSOR YETL"/>
    <property type="match status" value="1"/>
</dbReference>
<organism evidence="5 6">
    <name type="scientific">Leifsonia virtsii</name>
    <dbReference type="NCBI Taxonomy" id="3035915"/>
    <lineage>
        <taxon>Bacteria</taxon>
        <taxon>Bacillati</taxon>
        <taxon>Actinomycetota</taxon>
        <taxon>Actinomycetes</taxon>
        <taxon>Micrococcales</taxon>
        <taxon>Microbacteriaceae</taxon>
        <taxon>Leifsonia</taxon>
    </lineage>
</organism>
<dbReference type="EMBL" id="JAROCB010000002">
    <property type="protein sequence ID" value="MDN4596730.1"/>
    <property type="molecule type" value="Genomic_DNA"/>
</dbReference>
<dbReference type="PANTHER" id="PTHR33164">
    <property type="entry name" value="TRANSCRIPTIONAL REGULATOR, MARR FAMILY"/>
    <property type="match status" value="1"/>
</dbReference>
<dbReference type="PROSITE" id="PS50995">
    <property type="entry name" value="HTH_MARR_2"/>
    <property type="match status" value="1"/>
</dbReference>
<evidence type="ECO:0000313" key="5">
    <source>
        <dbReference type="EMBL" id="MDN4596730.1"/>
    </source>
</evidence>
<dbReference type="InterPro" id="IPR036390">
    <property type="entry name" value="WH_DNA-bd_sf"/>
</dbReference>